<dbReference type="Proteomes" id="UP000320801">
    <property type="component" value="Unassembled WGS sequence"/>
</dbReference>
<evidence type="ECO:0000313" key="9">
    <source>
        <dbReference type="Proteomes" id="UP000320801"/>
    </source>
</evidence>
<dbReference type="Gene3D" id="3.30.230.10">
    <property type="match status" value="1"/>
</dbReference>
<keyword evidence="2 6" id="KW-0540">Nuclease</keyword>
<keyword evidence="9" id="KW-1185">Reference proteome</keyword>
<dbReference type="GO" id="GO:0030677">
    <property type="term" value="C:ribonuclease P complex"/>
    <property type="evidence" value="ECO:0007669"/>
    <property type="project" value="TreeGrafter"/>
</dbReference>
<comment type="similarity">
    <text evidence="6">Belongs to the RnpA family.</text>
</comment>
<evidence type="ECO:0000256" key="6">
    <source>
        <dbReference type="HAMAP-Rule" id="MF_00227"/>
    </source>
</evidence>
<evidence type="ECO:0000313" key="8">
    <source>
        <dbReference type="EMBL" id="TQC51555.1"/>
    </source>
</evidence>
<dbReference type="GO" id="GO:0004526">
    <property type="term" value="F:ribonuclease P activity"/>
    <property type="evidence" value="ECO:0007669"/>
    <property type="project" value="UniProtKB-UniRule"/>
</dbReference>
<dbReference type="RefSeq" id="WP_141483939.1">
    <property type="nucleotide sequence ID" value="NZ_SMDN01000006.1"/>
</dbReference>
<dbReference type="InterPro" id="IPR020568">
    <property type="entry name" value="Ribosomal_Su5_D2-typ_SF"/>
</dbReference>
<proteinExistence type="inferred from homology"/>
<reference evidence="8 9" key="1">
    <citation type="submission" date="2019-03" db="EMBL/GenBank/DDBJ databases">
        <title>Characterization of a novel Mycoplasma cynos real-time PCR assay.</title>
        <authorList>
            <person name="Tallmadge R.L."/>
            <person name="Mitchell P.K."/>
            <person name="Goodman L."/>
        </authorList>
    </citation>
    <scope>NUCLEOTIDE SEQUENCE [LARGE SCALE GENOMIC DNA]</scope>
    <source>
        <strain evidence="8 9">1642</strain>
    </source>
</reference>
<gene>
    <name evidence="6 8" type="primary">rnpA</name>
    <name evidence="8" type="ORF">E1I18_02050</name>
</gene>
<dbReference type="GO" id="GO:0001682">
    <property type="term" value="P:tRNA 5'-leader removal"/>
    <property type="evidence" value="ECO:0007669"/>
    <property type="project" value="UniProtKB-UniRule"/>
</dbReference>
<evidence type="ECO:0000256" key="2">
    <source>
        <dbReference type="ARBA" id="ARBA00022722"/>
    </source>
</evidence>
<dbReference type="SUPFAM" id="SSF54211">
    <property type="entry name" value="Ribosomal protein S5 domain 2-like"/>
    <property type="match status" value="1"/>
</dbReference>
<comment type="function">
    <text evidence="6">RNaseP catalyzes the removal of the 5'-leader sequence from pre-tRNA to produce the mature 5'-terminus. It can also cleave other RNA substrates such as 4.5S RNA. The protein component plays an auxiliary but essential role in vivo by binding to the 5'-leader sequence and broadening the substrate specificity of the ribozyme.</text>
</comment>
<keyword evidence="3 6" id="KW-0255">Endonuclease</keyword>
<evidence type="ECO:0000256" key="4">
    <source>
        <dbReference type="ARBA" id="ARBA00022801"/>
    </source>
</evidence>
<dbReference type="NCBIfam" id="TIGR00188">
    <property type="entry name" value="rnpA"/>
    <property type="match status" value="1"/>
</dbReference>
<dbReference type="OrthoDB" id="9810867at2"/>
<protein>
    <recommendedName>
        <fullName evidence="6 7">Ribonuclease P protein component</fullName>
        <shortName evidence="6">RNase P protein</shortName>
        <shortName evidence="6">RNaseP protein</shortName>
        <ecNumber evidence="6 7">3.1.26.5</ecNumber>
    </recommendedName>
    <alternativeName>
        <fullName evidence="6">Protein C5</fullName>
    </alternativeName>
</protein>
<evidence type="ECO:0000256" key="7">
    <source>
        <dbReference type="NCBIfam" id="TIGR00188"/>
    </source>
</evidence>
<dbReference type="GO" id="GO:0042781">
    <property type="term" value="F:3'-tRNA processing endoribonuclease activity"/>
    <property type="evidence" value="ECO:0007669"/>
    <property type="project" value="TreeGrafter"/>
</dbReference>
<evidence type="ECO:0000256" key="3">
    <source>
        <dbReference type="ARBA" id="ARBA00022759"/>
    </source>
</evidence>
<name>A0A507SMU7_9BACT</name>
<dbReference type="InterPro" id="IPR014721">
    <property type="entry name" value="Ribsml_uS5_D2-typ_fold_subgr"/>
</dbReference>
<sequence>MKKQYRLQKSWEFDNVIKGKKQLINKYLIIYYLPAEDFRVGITIPKKFANAVMRNYYKRQLKSIIHTLNIYDLKFHFVVILRKEFLNQTYKTKLDTTEGLFKKIKNGK</sequence>
<evidence type="ECO:0000256" key="1">
    <source>
        <dbReference type="ARBA" id="ARBA00022694"/>
    </source>
</evidence>
<comment type="caution">
    <text evidence="8">The sequence shown here is derived from an EMBL/GenBank/DDBJ whole genome shotgun (WGS) entry which is preliminary data.</text>
</comment>
<keyword evidence="5 6" id="KW-0694">RNA-binding</keyword>
<keyword evidence="1 6" id="KW-0819">tRNA processing</keyword>
<dbReference type="EC" id="3.1.26.5" evidence="6 7"/>
<evidence type="ECO:0000256" key="5">
    <source>
        <dbReference type="ARBA" id="ARBA00022884"/>
    </source>
</evidence>
<dbReference type="HAMAP" id="MF_00227">
    <property type="entry name" value="RNase_P"/>
    <property type="match status" value="1"/>
</dbReference>
<dbReference type="Pfam" id="PF00825">
    <property type="entry name" value="Ribonuclease_P"/>
    <property type="match status" value="1"/>
</dbReference>
<dbReference type="PANTHER" id="PTHR33992">
    <property type="entry name" value="RIBONUCLEASE P PROTEIN COMPONENT"/>
    <property type="match status" value="1"/>
</dbReference>
<dbReference type="EMBL" id="SMDN01000006">
    <property type="protein sequence ID" value="TQC51555.1"/>
    <property type="molecule type" value="Genomic_DNA"/>
</dbReference>
<dbReference type="PANTHER" id="PTHR33992:SF1">
    <property type="entry name" value="RIBONUCLEASE P PROTEIN COMPONENT"/>
    <property type="match status" value="1"/>
</dbReference>
<organism evidence="8 9">
    <name type="scientific">Mycoplasmopsis mucosicanis</name>
    <dbReference type="NCBI Taxonomy" id="458208"/>
    <lineage>
        <taxon>Bacteria</taxon>
        <taxon>Bacillati</taxon>
        <taxon>Mycoplasmatota</taxon>
        <taxon>Mycoplasmoidales</taxon>
        <taxon>Metamycoplasmataceae</taxon>
        <taxon>Mycoplasmopsis</taxon>
    </lineage>
</organism>
<comment type="subunit">
    <text evidence="6">Consists of a catalytic RNA component (M1 or rnpB) and a protein subunit.</text>
</comment>
<accession>A0A507SMU7</accession>
<comment type="catalytic activity">
    <reaction evidence="6">
        <text>Endonucleolytic cleavage of RNA, removing 5'-extranucleotides from tRNA precursor.</text>
        <dbReference type="EC" id="3.1.26.5"/>
    </reaction>
</comment>
<dbReference type="GO" id="GO:0000049">
    <property type="term" value="F:tRNA binding"/>
    <property type="evidence" value="ECO:0007669"/>
    <property type="project" value="UniProtKB-UniRule"/>
</dbReference>
<dbReference type="InterPro" id="IPR000100">
    <property type="entry name" value="RNase_P"/>
</dbReference>
<keyword evidence="4 6" id="KW-0378">Hydrolase</keyword>
<dbReference type="AlphaFoldDB" id="A0A507SMU7"/>